<evidence type="ECO:0000256" key="2">
    <source>
        <dbReference type="ARBA" id="ARBA00022448"/>
    </source>
</evidence>
<gene>
    <name evidence="5" type="ORF">AAHA92_26872</name>
</gene>
<comment type="function">
    <text evidence="3">Component of the exocyst complex.</text>
</comment>
<dbReference type="GO" id="GO:0015031">
    <property type="term" value="P:protein transport"/>
    <property type="evidence" value="ECO:0007669"/>
    <property type="project" value="UniProtKB-KW"/>
</dbReference>
<dbReference type="InterPro" id="IPR016159">
    <property type="entry name" value="Cullin_repeat-like_dom_sf"/>
</dbReference>
<dbReference type="InterPro" id="IPR046364">
    <property type="entry name" value="Exo70_C"/>
</dbReference>
<evidence type="ECO:0000259" key="4">
    <source>
        <dbReference type="Pfam" id="PF03081"/>
    </source>
</evidence>
<keyword evidence="3" id="KW-0653">Protein transport</keyword>
<evidence type="ECO:0000256" key="3">
    <source>
        <dbReference type="RuleBase" id="RU365026"/>
    </source>
</evidence>
<comment type="similarity">
    <text evidence="1 3">Belongs to the EXO70 family.</text>
</comment>
<keyword evidence="2 3" id="KW-0813">Transport</keyword>
<evidence type="ECO:0000313" key="5">
    <source>
        <dbReference type="EMBL" id="KAL1538089.1"/>
    </source>
</evidence>
<dbReference type="InterPro" id="IPR004140">
    <property type="entry name" value="Exo70"/>
</dbReference>
<feature type="domain" description="Exocyst complex subunit Exo70 C-terminal" evidence="4">
    <location>
        <begin position="181"/>
        <end position="552"/>
    </location>
</feature>
<keyword evidence="3" id="KW-0268">Exocytosis</keyword>
<dbReference type="Pfam" id="PF20669">
    <property type="entry name" value="Exo70_N"/>
    <property type="match status" value="1"/>
</dbReference>
<name>A0ABD1G4K2_SALDI</name>
<reference evidence="5 6" key="1">
    <citation type="submission" date="2024-06" db="EMBL/GenBank/DDBJ databases">
        <title>A chromosome level genome sequence of Diviner's sage (Salvia divinorum).</title>
        <authorList>
            <person name="Ford S.A."/>
            <person name="Ro D.-K."/>
            <person name="Ness R.W."/>
            <person name="Phillips M.A."/>
        </authorList>
    </citation>
    <scope>NUCLEOTIDE SEQUENCE [LARGE SCALE GENOMIC DNA]</scope>
    <source>
        <strain evidence="5">SAF-2024a</strain>
        <tissue evidence="5">Leaf</tissue>
    </source>
</reference>
<organism evidence="5 6">
    <name type="scientific">Salvia divinorum</name>
    <name type="common">Maria pastora</name>
    <name type="synonym">Diviner's sage</name>
    <dbReference type="NCBI Taxonomy" id="28513"/>
    <lineage>
        <taxon>Eukaryota</taxon>
        <taxon>Viridiplantae</taxon>
        <taxon>Streptophyta</taxon>
        <taxon>Embryophyta</taxon>
        <taxon>Tracheophyta</taxon>
        <taxon>Spermatophyta</taxon>
        <taxon>Magnoliopsida</taxon>
        <taxon>eudicotyledons</taxon>
        <taxon>Gunneridae</taxon>
        <taxon>Pentapetalae</taxon>
        <taxon>asterids</taxon>
        <taxon>lamiids</taxon>
        <taxon>Lamiales</taxon>
        <taxon>Lamiaceae</taxon>
        <taxon>Nepetoideae</taxon>
        <taxon>Mentheae</taxon>
        <taxon>Salviinae</taxon>
        <taxon>Salvia</taxon>
        <taxon>Salvia subgen. Calosphace</taxon>
    </lineage>
</organism>
<dbReference type="EMBL" id="JBEAFC010000010">
    <property type="protein sequence ID" value="KAL1538089.1"/>
    <property type="molecule type" value="Genomic_DNA"/>
</dbReference>
<comment type="caution">
    <text evidence="5">The sequence shown here is derived from an EMBL/GenBank/DDBJ whole genome shotgun (WGS) entry which is preliminary data.</text>
</comment>
<dbReference type="SUPFAM" id="SSF74788">
    <property type="entry name" value="Cullin repeat-like"/>
    <property type="match status" value="1"/>
</dbReference>
<dbReference type="GO" id="GO:0006887">
    <property type="term" value="P:exocytosis"/>
    <property type="evidence" value="ECO:0007669"/>
    <property type="project" value="UniProtKB-KW"/>
</dbReference>
<dbReference type="Proteomes" id="UP001567538">
    <property type="component" value="Unassembled WGS sequence"/>
</dbReference>
<dbReference type="PANTHER" id="PTHR12542:SF7">
    <property type="entry name" value="EXOCYST SUBUNIT EXO70 FAMILY PROTEIN"/>
    <property type="match status" value="1"/>
</dbReference>
<dbReference type="PANTHER" id="PTHR12542">
    <property type="entry name" value="EXOCYST COMPLEX PROTEIN EXO70"/>
    <property type="match status" value="1"/>
</dbReference>
<keyword evidence="6" id="KW-1185">Reference proteome</keyword>
<accession>A0ABD1G4K2</accession>
<protein>
    <recommendedName>
        <fullName evidence="3">Exocyst subunit Exo70 family protein</fullName>
    </recommendedName>
</protein>
<dbReference type="Pfam" id="PF03081">
    <property type="entry name" value="Exo70_C"/>
    <property type="match status" value="1"/>
</dbReference>
<evidence type="ECO:0000313" key="6">
    <source>
        <dbReference type="Proteomes" id="UP001567538"/>
    </source>
</evidence>
<evidence type="ECO:0000256" key="1">
    <source>
        <dbReference type="ARBA" id="ARBA00006756"/>
    </source>
</evidence>
<sequence length="562" mass="63805">MGSSLSLSQQSAVDTINQWRSRPRHELIFDSGRREISQYLQAIDKLDETNARGSNDRLISTAMDRLRSEFDAVLRRCVLLHPPGPISTTEWSSSDSTANAFRYEDYVLADAFSDDIVDFLTNVAARMNSRGKIEDCVRVYKSVRKPYLQSQLKRLRFDELRGDHNQRRYVQDELKVKMELWIQVSKICVRILFEKERKLCDRIFGNVAAGGGGDNDIAHDCFVGTVKDSAVLLFRFAEDLSQRRQPYAEMGAVLGVYEAFLWVLPDAQALFASAPGKGIRDVCSQAYSLIQDDAVRMLYDLHHDILHEAIASDEHGGVHSTTEFVVGQIEVVVKNKNLLTGLIRSAPSLNFGDAAIPQEELRRYANSSGFLEQYLVLTILVLLSNLKTKSKSYRDPCLGHLFTMNNLRCILKGIEASPDLQEMVGARLIAKMRDDLASARASYETTTCDKFLTCLRDDGIYTSRCCLGSRPSKAAVRRRLSSFNDVYEKVDDLHSHWKIPDLQLRNEVRLRMSEILVPRYRKFIAEFGSKPETKLVVEGNMRHRPEDLEVLVQQKLFANSDS</sequence>
<proteinExistence type="inferred from homology"/>
<dbReference type="Gene3D" id="1.20.1280.170">
    <property type="entry name" value="Exocyst complex component Exo70"/>
    <property type="match status" value="1"/>
</dbReference>
<dbReference type="AlphaFoldDB" id="A0ABD1G4K2"/>